<proteinExistence type="predicted"/>
<dbReference type="OrthoDB" id="10261951at2759"/>
<accession>A0A0D2HQS6</accession>
<dbReference type="AlphaFoldDB" id="A0A0D2HQS6"/>
<dbReference type="Proteomes" id="UP000053411">
    <property type="component" value="Unassembled WGS sequence"/>
</dbReference>
<name>A0A0D2HQS6_9EURO</name>
<sequence length="643" mass="72106">MTRSQKELSYRVQQLERICSSLVRHSCPWHERAELLADSHWPSDTQQGLHSWPALYAQPPVTTQDCLSPRIEADEASSVFPLDFHFTNSWDTPVQAQVQSASEFGMIDSSDLGVTNFNVALESFYEQQPWSLQIPPGSDVDAIIMQEPCHFQHCDLSSVPLDDQSTWDSLRESYEAVIPSTGEPQGGPHSTGPIGNDMTGIQDMDLWSLADANLPVDLDVGADLSGGTAAFHGPMSTQEDEEMASSEPGTTLAVYHVDEHPQGLSASSASALDLAVQDSNSSVDSLDPSSMESGAKTENRAAPRLPQPIEPNFKEIEKGFYGVPPQWKVDKFIYALGILLRQGLNPSRGRDRLCQNLTIHGIRWVIERSWPSSEIFWRMSGACIYFSQLEAWRNFPSKKRYSRLPPYFRPTWAQLHVPHSAFIDWMPWPELRDRIILHQDHIDIDLLVRTALLNVVSPRRVKSSVMGRVRNKKDSLNCNSDGPGSPSSECNVSFRVWDLCLLEKQNGSITPSPRNDKRSTLEREWRRDCSSGGGRIGARSKATSKGQEPFHKSYNAVSEGVQVIQKIYDLMCSDLSSVKLDRRFFEEYPFLYCDSAVSQYKVQKITSIIEEDVGPPTDIEPRFLSELKAIVESNTGTELRLAN</sequence>
<dbReference type="Pfam" id="PF11905">
    <property type="entry name" value="DUF3425"/>
    <property type="match status" value="1"/>
</dbReference>
<feature type="compositionally biased region" description="Basic and acidic residues" evidence="1">
    <location>
        <begin position="514"/>
        <end position="529"/>
    </location>
</feature>
<evidence type="ECO:0000256" key="1">
    <source>
        <dbReference type="SAM" id="MobiDB-lite"/>
    </source>
</evidence>
<organism evidence="2 3">
    <name type="scientific">Fonsecaea multimorphosa CBS 102226</name>
    <dbReference type="NCBI Taxonomy" id="1442371"/>
    <lineage>
        <taxon>Eukaryota</taxon>
        <taxon>Fungi</taxon>
        <taxon>Dikarya</taxon>
        <taxon>Ascomycota</taxon>
        <taxon>Pezizomycotina</taxon>
        <taxon>Eurotiomycetes</taxon>
        <taxon>Chaetothyriomycetidae</taxon>
        <taxon>Chaetothyriales</taxon>
        <taxon>Herpotrichiellaceae</taxon>
        <taxon>Fonsecaea</taxon>
    </lineage>
</organism>
<feature type="region of interest" description="Disordered" evidence="1">
    <location>
        <begin position="509"/>
        <end position="548"/>
    </location>
</feature>
<feature type="region of interest" description="Disordered" evidence="1">
    <location>
        <begin position="279"/>
        <end position="307"/>
    </location>
</feature>
<evidence type="ECO:0000313" key="3">
    <source>
        <dbReference type="Proteomes" id="UP000053411"/>
    </source>
</evidence>
<keyword evidence="3" id="KW-1185">Reference proteome</keyword>
<gene>
    <name evidence="2" type="ORF">Z520_00894</name>
</gene>
<dbReference type="GeneID" id="27706640"/>
<dbReference type="InterPro" id="IPR021833">
    <property type="entry name" value="DUF3425"/>
</dbReference>
<evidence type="ECO:0000313" key="2">
    <source>
        <dbReference type="EMBL" id="KIY04201.1"/>
    </source>
</evidence>
<feature type="compositionally biased region" description="Low complexity" evidence="1">
    <location>
        <begin position="279"/>
        <end position="293"/>
    </location>
</feature>
<reference evidence="2 3" key="1">
    <citation type="submission" date="2015-01" db="EMBL/GenBank/DDBJ databases">
        <title>The Genome Sequence of Fonsecaea multimorphosa CBS 102226.</title>
        <authorList>
            <consortium name="The Broad Institute Genomics Platform"/>
            <person name="Cuomo C."/>
            <person name="de Hoog S."/>
            <person name="Gorbushina A."/>
            <person name="Stielow B."/>
            <person name="Teixiera M."/>
            <person name="Abouelleil A."/>
            <person name="Chapman S.B."/>
            <person name="Priest M."/>
            <person name="Young S.K."/>
            <person name="Wortman J."/>
            <person name="Nusbaum C."/>
            <person name="Birren B."/>
        </authorList>
    </citation>
    <scope>NUCLEOTIDE SEQUENCE [LARGE SCALE GENOMIC DNA]</scope>
    <source>
        <strain evidence="2 3">CBS 102226</strain>
    </source>
</reference>
<protein>
    <submittedName>
        <fullName evidence="2">Uncharacterized protein</fullName>
    </submittedName>
</protein>
<dbReference type="RefSeq" id="XP_016638323.1">
    <property type="nucleotide sequence ID" value="XM_016771413.1"/>
</dbReference>
<dbReference type="EMBL" id="KN848062">
    <property type="protein sequence ID" value="KIY04201.1"/>
    <property type="molecule type" value="Genomic_DNA"/>
</dbReference>
<dbReference type="VEuPathDB" id="FungiDB:Z520_00894"/>